<comment type="similarity">
    <text evidence="1">Belongs to the glycosyl hydrolase 32 family.</text>
</comment>
<dbReference type="GO" id="GO:0004553">
    <property type="term" value="F:hydrolase activity, hydrolyzing O-glycosyl compounds"/>
    <property type="evidence" value="ECO:0007669"/>
    <property type="project" value="InterPro"/>
</dbReference>
<comment type="caution">
    <text evidence="5">The sequence shown here is derived from an EMBL/GenBank/DDBJ whole genome shotgun (WGS) entry which is preliminary data.</text>
</comment>
<reference evidence="5 6" key="1">
    <citation type="submission" date="2020-10" db="EMBL/GenBank/DDBJ databases">
        <title>The Coptis chinensis genome and diversification of protoberbering-type alkaloids.</title>
        <authorList>
            <person name="Wang B."/>
            <person name="Shu S."/>
            <person name="Song C."/>
            <person name="Liu Y."/>
        </authorList>
    </citation>
    <scope>NUCLEOTIDE SEQUENCE [LARGE SCALE GENOMIC DNA]</scope>
    <source>
        <strain evidence="5">HL-2020</strain>
        <tissue evidence="5">Leaf</tissue>
    </source>
</reference>
<dbReference type="EMBL" id="JADFTS010000007">
    <property type="protein sequence ID" value="KAF9599486.1"/>
    <property type="molecule type" value="Genomic_DNA"/>
</dbReference>
<keyword evidence="3" id="KW-0326">Glycosidase</keyword>
<name>A0A835LU06_9MAGN</name>
<dbReference type="InterPro" id="IPR001362">
    <property type="entry name" value="Glyco_hydro_32"/>
</dbReference>
<feature type="domain" description="Glycosyl hydrolase family 32 N-terminal" evidence="4">
    <location>
        <begin position="5"/>
        <end position="193"/>
    </location>
</feature>
<evidence type="ECO:0000313" key="6">
    <source>
        <dbReference type="Proteomes" id="UP000631114"/>
    </source>
</evidence>
<dbReference type="SUPFAM" id="SSF75005">
    <property type="entry name" value="Arabinanase/levansucrase/invertase"/>
    <property type="match status" value="1"/>
</dbReference>
<dbReference type="InterPro" id="IPR050551">
    <property type="entry name" value="Fructan_Metab_Enzymes"/>
</dbReference>
<evidence type="ECO:0000259" key="4">
    <source>
        <dbReference type="Pfam" id="PF00251"/>
    </source>
</evidence>
<dbReference type="Proteomes" id="UP000631114">
    <property type="component" value="Unassembled WGS sequence"/>
</dbReference>
<gene>
    <name evidence="5" type="ORF">IFM89_038580</name>
</gene>
<dbReference type="PANTHER" id="PTHR31953">
    <property type="entry name" value="BETA-FRUCTOFURANOSIDASE, INSOLUBLE ISOENZYME CWINV1-RELATED"/>
    <property type="match status" value="1"/>
</dbReference>
<evidence type="ECO:0000256" key="1">
    <source>
        <dbReference type="ARBA" id="ARBA00009902"/>
    </source>
</evidence>
<dbReference type="InterPro" id="IPR013148">
    <property type="entry name" value="Glyco_hydro_32_N"/>
</dbReference>
<proteinExistence type="inferred from homology"/>
<dbReference type="AlphaFoldDB" id="A0A835LU06"/>
<protein>
    <recommendedName>
        <fullName evidence="4">Glycosyl hydrolase family 32 N-terminal domain-containing protein</fullName>
    </recommendedName>
</protein>
<organism evidence="5 6">
    <name type="scientific">Coptis chinensis</name>
    <dbReference type="NCBI Taxonomy" id="261450"/>
    <lineage>
        <taxon>Eukaryota</taxon>
        <taxon>Viridiplantae</taxon>
        <taxon>Streptophyta</taxon>
        <taxon>Embryophyta</taxon>
        <taxon>Tracheophyta</taxon>
        <taxon>Spermatophyta</taxon>
        <taxon>Magnoliopsida</taxon>
        <taxon>Ranunculales</taxon>
        <taxon>Ranunculaceae</taxon>
        <taxon>Coptidoideae</taxon>
        <taxon>Coptis</taxon>
    </lineage>
</organism>
<dbReference type="SMART" id="SM00640">
    <property type="entry name" value="Glyco_32"/>
    <property type="match status" value="1"/>
</dbReference>
<keyword evidence="2" id="KW-0378">Hydrolase</keyword>
<dbReference type="SUPFAM" id="SSF49899">
    <property type="entry name" value="Concanavalin A-like lectins/glucanases"/>
    <property type="match status" value="1"/>
</dbReference>
<evidence type="ECO:0000256" key="3">
    <source>
        <dbReference type="ARBA" id="ARBA00023295"/>
    </source>
</evidence>
<evidence type="ECO:0000256" key="2">
    <source>
        <dbReference type="ARBA" id="ARBA00022801"/>
    </source>
</evidence>
<evidence type="ECO:0000313" key="5">
    <source>
        <dbReference type="EMBL" id="KAF9599486.1"/>
    </source>
</evidence>
<accession>A0A835LU06</accession>
<dbReference type="Gene3D" id="2.115.10.20">
    <property type="entry name" value="Glycosyl hydrolase domain, family 43"/>
    <property type="match status" value="1"/>
</dbReference>
<dbReference type="InterPro" id="IPR023296">
    <property type="entry name" value="Glyco_hydro_beta-prop_sf"/>
</dbReference>
<dbReference type="GO" id="GO:0005975">
    <property type="term" value="P:carbohydrate metabolic process"/>
    <property type="evidence" value="ECO:0007669"/>
    <property type="project" value="InterPro"/>
</dbReference>
<sequence length="296" mass="32974">MLCIKDFHDPTTACSSPNGNWRITIGSKVNKTGISLVYETKDFSKYTLLDGLLHQVPGIGMWECIDFYPVSLTGTYGLDTSVNGPGVKHVLRASLDDDKHDYYALGSYDAEKDVWTPDDSELDVGIGLRYDYGKFYASKTFYDQNKERRILWDWTGETDSELADIQKEWASVQTVPRVVLFDDKTKTNVLQWPVKEVESLRLNTNGFNTVKLEAGSIVPLNCGQSLTEFEVDKKALGVMEADVGYNCSTGNGAAGRSTLGPFGLLVLANEARSEHTAVYFYIAKAMVTLVEIRLLF</sequence>
<keyword evidence="6" id="KW-1185">Reference proteome</keyword>
<dbReference type="OrthoDB" id="202537at2759"/>
<dbReference type="InterPro" id="IPR013320">
    <property type="entry name" value="ConA-like_dom_sf"/>
</dbReference>
<dbReference type="Pfam" id="PF00251">
    <property type="entry name" value="Glyco_hydro_32N"/>
    <property type="match status" value="1"/>
</dbReference>
<dbReference type="Gene3D" id="2.60.120.560">
    <property type="entry name" value="Exo-inulinase, domain 1"/>
    <property type="match status" value="1"/>
</dbReference>